<feature type="domain" description="GAG-pre-integrase" evidence="3">
    <location>
        <begin position="345"/>
        <end position="396"/>
    </location>
</feature>
<dbReference type="PANTHER" id="PTHR11439:SF495">
    <property type="entry name" value="REVERSE TRANSCRIPTASE, RNA-DEPENDENT DNA POLYMERASE-RELATED"/>
    <property type="match status" value="1"/>
</dbReference>
<dbReference type="Pfam" id="PF25597">
    <property type="entry name" value="SH3_retrovirus"/>
    <property type="match status" value="1"/>
</dbReference>
<dbReference type="InterPro" id="IPR043502">
    <property type="entry name" value="DNA/RNA_pol_sf"/>
</dbReference>
<sequence>MGLIQRITRLLRLFVVEVDMKIYVMVYFENGNSFKPVAETTTDDAGTSTTIIPGPITIEEKAKKKNDVKARSMLLMALPNEHLMTFNQYKDAKTLFATIKTRFGGYEATKKTQKTLLKQLLTSTSEVPTIFGVSTASPQTGKKITINGSDIAGYDKSKVESFNCHKMGHFARECKVLRNQENKTKNPETTRRTVNVEDASSKAMVAIDRDGFDWSCMDNDEAPTNMAFIALLDSEARCKYHQREKMVNGTNHSRVNHNATTVPKAVGGAKSGKITGKGTIRTGKLDFEDVYFVKKLQFNIFSVSQMRDKKNSVLFIDTKYFVRSHDFKLADESHVLLKVPRKNNMYSVDMTNIVLKKDLTCLVAKATNDESMLWHKRLGHINFKNINKLVKDNLTLDHLGKFDGKSNEGFFVGYSTNSKAFRVYNTRTRKVKENLHIKFLENKLLIAGQSSMEEGPSQDYILMPLWNDGSLFDSSPKDSDGENQDTDGSSTESKIDNQVRPNDENNTKDINTVGPSINTDSSNINTSSLTVNTVRLSDDYFGANNDMRSLDGVELDINNLSTIYHVPTTLNTRINKYQSLVNVIGDMQSGVQIRRMTVTTNKQGFISTIYEEKTHVDLHTCLFACFLSQEEPKRITNVLKDPAWVEAMQEELLQFHLQKVWTLVDLPRGFEDPDYPNKVYKVEKALYGLHQAPRAWYETMAKYLLGNRFRRVKIDQTVFIKRQKEDILLVLVYVDDIIFGSTKKELCTEFEKSDGIFISQDKYVDEILRKFKYEDVKPTNTPIDKEKALHKYLDGDDVDVHIYRSMIGSLMYLTSSRPDIMFVVCTCAKFHVTPKVSHLYAVKRIFRYLKGHPKLGLWYPKDSSFDLVAYTDSDYARASLDRKSTAGGFLINTAKRKNTLDYVFLGFRLTFTGEDNMVAFLKKPQGSEDFHQIVDFQKASHIRYALTENPTIYVSLINQFWRTASVRTLDNREIKLNAIVDGQVKTTTEASVRRHLKLADADGPEHEEWALEYLSPMFHQVLQMRPSLRRCMMDWGGLPLLLLDWQQSRAVARLERLSNLPNEPPLREGHTSRSEEGSIQILELMAICTKLSDKVTHLENELTTTKVVYNKALITLTQRVKKLEKKLKHKRRNAVVSLEEEEEEESLDHEDSPKHGRMIAEINKDENAKQEKEAQKKMKALKDLLKKNWDRNKRLKKRLLSKKMLKKKVLRKLEED</sequence>
<dbReference type="InterPro" id="IPR036875">
    <property type="entry name" value="Znf_CCHC_sf"/>
</dbReference>
<protein>
    <submittedName>
        <fullName evidence="5">Uncharacterized mitochondrial protein AtMg00810-like</fullName>
    </submittedName>
</protein>
<dbReference type="Pfam" id="PF07727">
    <property type="entry name" value="RVT_2"/>
    <property type="match status" value="1"/>
</dbReference>
<feature type="compositionally biased region" description="Basic and acidic residues" evidence="1">
    <location>
        <begin position="493"/>
        <end position="507"/>
    </location>
</feature>
<dbReference type="AlphaFoldDB" id="A0A6L2MWA1"/>
<dbReference type="InterPro" id="IPR013103">
    <property type="entry name" value="RVT_2"/>
</dbReference>
<dbReference type="InterPro" id="IPR057670">
    <property type="entry name" value="SH3_retrovirus"/>
</dbReference>
<dbReference type="SUPFAM" id="SSF56672">
    <property type="entry name" value="DNA/RNA polymerases"/>
    <property type="match status" value="1"/>
</dbReference>
<feature type="compositionally biased region" description="Acidic residues" evidence="1">
    <location>
        <begin position="1138"/>
        <end position="1148"/>
    </location>
</feature>
<evidence type="ECO:0000313" key="5">
    <source>
        <dbReference type="EMBL" id="GEU77052.1"/>
    </source>
</evidence>
<feature type="domain" description="Retroviral polymerase SH3-like" evidence="4">
    <location>
        <begin position="398"/>
        <end position="443"/>
    </location>
</feature>
<dbReference type="GO" id="GO:0003676">
    <property type="term" value="F:nucleic acid binding"/>
    <property type="evidence" value="ECO:0007669"/>
    <property type="project" value="InterPro"/>
</dbReference>
<evidence type="ECO:0000259" key="2">
    <source>
        <dbReference type="Pfam" id="PF07727"/>
    </source>
</evidence>
<organism evidence="5">
    <name type="scientific">Tanacetum cinerariifolium</name>
    <name type="common">Dalmatian daisy</name>
    <name type="synonym">Chrysanthemum cinerariifolium</name>
    <dbReference type="NCBI Taxonomy" id="118510"/>
    <lineage>
        <taxon>Eukaryota</taxon>
        <taxon>Viridiplantae</taxon>
        <taxon>Streptophyta</taxon>
        <taxon>Embryophyta</taxon>
        <taxon>Tracheophyta</taxon>
        <taxon>Spermatophyta</taxon>
        <taxon>Magnoliopsida</taxon>
        <taxon>eudicotyledons</taxon>
        <taxon>Gunneridae</taxon>
        <taxon>Pentapetalae</taxon>
        <taxon>asterids</taxon>
        <taxon>campanulids</taxon>
        <taxon>Asterales</taxon>
        <taxon>Asteraceae</taxon>
        <taxon>Asteroideae</taxon>
        <taxon>Anthemideae</taxon>
        <taxon>Anthemidinae</taxon>
        <taxon>Tanacetum</taxon>
    </lineage>
</organism>
<dbReference type="EMBL" id="BKCJ010007396">
    <property type="protein sequence ID" value="GEU77052.1"/>
    <property type="molecule type" value="Genomic_DNA"/>
</dbReference>
<dbReference type="PANTHER" id="PTHR11439">
    <property type="entry name" value="GAG-POL-RELATED RETROTRANSPOSON"/>
    <property type="match status" value="1"/>
</dbReference>
<feature type="region of interest" description="Disordered" evidence="1">
    <location>
        <begin position="1136"/>
        <end position="1177"/>
    </location>
</feature>
<gene>
    <name evidence="5" type="ORF">Tci_049030</name>
</gene>
<evidence type="ECO:0000259" key="3">
    <source>
        <dbReference type="Pfam" id="PF13976"/>
    </source>
</evidence>
<dbReference type="InterPro" id="IPR025724">
    <property type="entry name" value="GAG-pre-integrase_dom"/>
</dbReference>
<accession>A0A6L2MWA1</accession>
<reference evidence="5" key="1">
    <citation type="journal article" date="2019" name="Sci. Rep.">
        <title>Draft genome of Tanacetum cinerariifolium, the natural source of mosquito coil.</title>
        <authorList>
            <person name="Yamashiro T."/>
            <person name="Shiraishi A."/>
            <person name="Satake H."/>
            <person name="Nakayama K."/>
        </authorList>
    </citation>
    <scope>NUCLEOTIDE SEQUENCE</scope>
</reference>
<evidence type="ECO:0000256" key="1">
    <source>
        <dbReference type="SAM" id="MobiDB-lite"/>
    </source>
</evidence>
<feature type="region of interest" description="Disordered" evidence="1">
    <location>
        <begin position="472"/>
        <end position="521"/>
    </location>
</feature>
<dbReference type="Pfam" id="PF13976">
    <property type="entry name" value="gag_pre-integrs"/>
    <property type="match status" value="1"/>
</dbReference>
<dbReference type="GO" id="GO:0008270">
    <property type="term" value="F:zinc ion binding"/>
    <property type="evidence" value="ECO:0007669"/>
    <property type="project" value="InterPro"/>
</dbReference>
<proteinExistence type="predicted"/>
<comment type="caution">
    <text evidence="5">The sequence shown here is derived from an EMBL/GenBank/DDBJ whole genome shotgun (WGS) entry which is preliminary data.</text>
</comment>
<dbReference type="SUPFAM" id="SSF57756">
    <property type="entry name" value="Retrovirus zinc finger-like domains"/>
    <property type="match status" value="1"/>
</dbReference>
<evidence type="ECO:0000259" key="4">
    <source>
        <dbReference type="Pfam" id="PF25597"/>
    </source>
</evidence>
<feature type="domain" description="Reverse transcriptase Ty1/copia-type" evidence="2">
    <location>
        <begin position="664"/>
        <end position="751"/>
    </location>
</feature>
<name>A0A6L2MWA1_TANCI</name>
<feature type="compositionally biased region" description="Basic and acidic residues" evidence="1">
    <location>
        <begin position="1162"/>
        <end position="1177"/>
    </location>
</feature>